<dbReference type="GO" id="GO:0005737">
    <property type="term" value="C:cytoplasm"/>
    <property type="evidence" value="ECO:0007669"/>
    <property type="project" value="TreeGrafter"/>
</dbReference>
<dbReference type="EMBL" id="CH940650">
    <property type="protein sequence ID" value="EDW67082.1"/>
    <property type="molecule type" value="Genomic_DNA"/>
</dbReference>
<dbReference type="InParanoid" id="B4LZ75"/>
<dbReference type="HOGENOM" id="CLU_062516_3_0_1"/>
<dbReference type="PhylomeDB" id="B4LZ75"/>
<accession>B4LZ75</accession>
<dbReference type="GO" id="GO:0005634">
    <property type="term" value="C:nucleus"/>
    <property type="evidence" value="ECO:0007669"/>
    <property type="project" value="TreeGrafter"/>
</dbReference>
<gene>
    <name evidence="3" type="primary">Dvir\GJ23283</name>
    <name evidence="3" type="ORF">Dvir_GJ23283</name>
</gene>
<dbReference type="Proteomes" id="UP000008792">
    <property type="component" value="Unassembled WGS sequence"/>
</dbReference>
<protein>
    <recommendedName>
        <fullName evidence="2">SRR1-like domain-containing protein</fullName>
    </recommendedName>
</protein>
<dbReference type="InterPro" id="IPR012942">
    <property type="entry name" value="SRR1-like"/>
</dbReference>
<dbReference type="Pfam" id="PF07985">
    <property type="entry name" value="SRR1"/>
    <property type="match status" value="1"/>
</dbReference>
<sequence length="282" mass="32597">MSGAGEEFQVVTRKKWMARKCLSRRNRHKSESDYLNDCPDVNVDHFQARLERLCGEMSQSDYFILSMDTLQQHLDMLKRPLERIVCLGLGPFTRTHQALHQAAFIMSAQRQHNIKEALYYDPVFRETEKELIQRLNGTIIAEDRAGRHEANVSTLYYLPHCPYALMHNLLWCNWSSESLANVFLISNSFEMLTLNRTLSKTRIPNDHIARITAHCTEAPLEDDYEHNNVFNDLSLHSFPSDKLPAVDDEVFWTRCAPLNVHEDELQTELNMEAEMAALSLGS</sequence>
<evidence type="ECO:0000313" key="3">
    <source>
        <dbReference type="EMBL" id="EDW67082.1"/>
    </source>
</evidence>
<dbReference type="OrthoDB" id="551431at2759"/>
<evidence type="ECO:0000259" key="2">
    <source>
        <dbReference type="Pfam" id="PF07985"/>
    </source>
</evidence>
<organism evidence="3 4">
    <name type="scientific">Drosophila virilis</name>
    <name type="common">Fruit fly</name>
    <dbReference type="NCBI Taxonomy" id="7244"/>
    <lineage>
        <taxon>Eukaryota</taxon>
        <taxon>Metazoa</taxon>
        <taxon>Ecdysozoa</taxon>
        <taxon>Arthropoda</taxon>
        <taxon>Hexapoda</taxon>
        <taxon>Insecta</taxon>
        <taxon>Pterygota</taxon>
        <taxon>Neoptera</taxon>
        <taxon>Endopterygota</taxon>
        <taxon>Diptera</taxon>
        <taxon>Brachycera</taxon>
        <taxon>Muscomorpha</taxon>
        <taxon>Ephydroidea</taxon>
        <taxon>Drosophilidae</taxon>
        <taxon>Drosophila</taxon>
    </lineage>
</organism>
<reference evidence="3 4" key="1">
    <citation type="journal article" date="2007" name="Nature">
        <title>Evolution of genes and genomes on the Drosophila phylogeny.</title>
        <authorList>
            <consortium name="Drosophila 12 Genomes Consortium"/>
            <person name="Clark A.G."/>
            <person name="Eisen M.B."/>
            <person name="Smith D.R."/>
            <person name="Bergman C.M."/>
            <person name="Oliver B."/>
            <person name="Markow T.A."/>
            <person name="Kaufman T.C."/>
            <person name="Kellis M."/>
            <person name="Gelbart W."/>
            <person name="Iyer V.N."/>
            <person name="Pollard D.A."/>
            <person name="Sackton T.B."/>
            <person name="Larracuente A.M."/>
            <person name="Singh N.D."/>
            <person name="Abad J.P."/>
            <person name="Abt D.N."/>
            <person name="Adryan B."/>
            <person name="Aguade M."/>
            <person name="Akashi H."/>
            <person name="Anderson W.W."/>
            <person name="Aquadro C.F."/>
            <person name="Ardell D.H."/>
            <person name="Arguello R."/>
            <person name="Artieri C.G."/>
            <person name="Barbash D.A."/>
            <person name="Barker D."/>
            <person name="Barsanti P."/>
            <person name="Batterham P."/>
            <person name="Batzoglou S."/>
            <person name="Begun D."/>
            <person name="Bhutkar A."/>
            <person name="Blanco E."/>
            <person name="Bosak S.A."/>
            <person name="Bradley R.K."/>
            <person name="Brand A.D."/>
            <person name="Brent M.R."/>
            <person name="Brooks A.N."/>
            <person name="Brown R.H."/>
            <person name="Butlin R.K."/>
            <person name="Caggese C."/>
            <person name="Calvi B.R."/>
            <person name="Bernardo de Carvalho A."/>
            <person name="Caspi A."/>
            <person name="Castrezana S."/>
            <person name="Celniker S.E."/>
            <person name="Chang J.L."/>
            <person name="Chapple C."/>
            <person name="Chatterji S."/>
            <person name="Chinwalla A."/>
            <person name="Civetta A."/>
            <person name="Clifton S.W."/>
            <person name="Comeron J.M."/>
            <person name="Costello J.C."/>
            <person name="Coyne J.A."/>
            <person name="Daub J."/>
            <person name="David R.G."/>
            <person name="Delcher A.L."/>
            <person name="Delehaunty K."/>
            <person name="Do C.B."/>
            <person name="Ebling H."/>
            <person name="Edwards K."/>
            <person name="Eickbush T."/>
            <person name="Evans J.D."/>
            <person name="Filipski A."/>
            <person name="Findeiss S."/>
            <person name="Freyhult E."/>
            <person name="Fulton L."/>
            <person name="Fulton R."/>
            <person name="Garcia A.C."/>
            <person name="Gardiner A."/>
            <person name="Garfield D.A."/>
            <person name="Garvin B.E."/>
            <person name="Gibson G."/>
            <person name="Gilbert D."/>
            <person name="Gnerre S."/>
            <person name="Godfrey J."/>
            <person name="Good R."/>
            <person name="Gotea V."/>
            <person name="Gravely B."/>
            <person name="Greenberg A.J."/>
            <person name="Griffiths-Jones S."/>
            <person name="Gross S."/>
            <person name="Guigo R."/>
            <person name="Gustafson E.A."/>
            <person name="Haerty W."/>
            <person name="Hahn M.W."/>
            <person name="Halligan D.L."/>
            <person name="Halpern A.L."/>
            <person name="Halter G.M."/>
            <person name="Han M.V."/>
            <person name="Heger A."/>
            <person name="Hillier L."/>
            <person name="Hinrichs A.S."/>
            <person name="Holmes I."/>
            <person name="Hoskins R.A."/>
            <person name="Hubisz M.J."/>
            <person name="Hultmark D."/>
            <person name="Huntley M.A."/>
            <person name="Jaffe D.B."/>
            <person name="Jagadeeshan S."/>
            <person name="Jeck W.R."/>
            <person name="Johnson J."/>
            <person name="Jones C.D."/>
            <person name="Jordan W.C."/>
            <person name="Karpen G.H."/>
            <person name="Kataoka E."/>
            <person name="Keightley P.D."/>
            <person name="Kheradpour P."/>
            <person name="Kirkness E.F."/>
            <person name="Koerich L.B."/>
            <person name="Kristiansen K."/>
            <person name="Kudrna D."/>
            <person name="Kulathinal R.J."/>
            <person name="Kumar S."/>
            <person name="Kwok R."/>
            <person name="Lander E."/>
            <person name="Langley C.H."/>
            <person name="Lapoint R."/>
            <person name="Lazzaro B.P."/>
            <person name="Lee S.J."/>
            <person name="Levesque L."/>
            <person name="Li R."/>
            <person name="Lin C.F."/>
            <person name="Lin M.F."/>
            <person name="Lindblad-Toh K."/>
            <person name="Llopart A."/>
            <person name="Long M."/>
            <person name="Low L."/>
            <person name="Lozovsky E."/>
            <person name="Lu J."/>
            <person name="Luo M."/>
            <person name="Machado C.A."/>
            <person name="Makalowski W."/>
            <person name="Marzo M."/>
            <person name="Matsuda M."/>
            <person name="Matzkin L."/>
            <person name="McAllister B."/>
            <person name="McBride C.S."/>
            <person name="McKernan B."/>
            <person name="McKernan K."/>
            <person name="Mendez-Lago M."/>
            <person name="Minx P."/>
            <person name="Mollenhauer M.U."/>
            <person name="Montooth K."/>
            <person name="Mount S.M."/>
            <person name="Mu X."/>
            <person name="Myers E."/>
            <person name="Negre B."/>
            <person name="Newfeld S."/>
            <person name="Nielsen R."/>
            <person name="Noor M.A."/>
            <person name="O'Grady P."/>
            <person name="Pachter L."/>
            <person name="Papaceit M."/>
            <person name="Parisi M.J."/>
            <person name="Parisi M."/>
            <person name="Parts L."/>
            <person name="Pedersen J.S."/>
            <person name="Pesole G."/>
            <person name="Phillippy A.M."/>
            <person name="Ponting C.P."/>
            <person name="Pop M."/>
            <person name="Porcelli D."/>
            <person name="Powell J.R."/>
            <person name="Prohaska S."/>
            <person name="Pruitt K."/>
            <person name="Puig M."/>
            <person name="Quesneville H."/>
            <person name="Ram K.R."/>
            <person name="Rand D."/>
            <person name="Rasmussen M.D."/>
            <person name="Reed L.K."/>
            <person name="Reenan R."/>
            <person name="Reily A."/>
            <person name="Remington K.A."/>
            <person name="Rieger T.T."/>
            <person name="Ritchie M.G."/>
            <person name="Robin C."/>
            <person name="Rogers Y.H."/>
            <person name="Rohde C."/>
            <person name="Rozas J."/>
            <person name="Rubenfield M.J."/>
            <person name="Ruiz A."/>
            <person name="Russo S."/>
            <person name="Salzberg S.L."/>
            <person name="Sanchez-Gracia A."/>
            <person name="Saranga D.J."/>
            <person name="Sato H."/>
            <person name="Schaeffer S.W."/>
            <person name="Schatz M.C."/>
            <person name="Schlenke T."/>
            <person name="Schwartz R."/>
            <person name="Segarra C."/>
            <person name="Singh R.S."/>
            <person name="Sirot L."/>
            <person name="Sirota M."/>
            <person name="Sisneros N.B."/>
            <person name="Smith C.D."/>
            <person name="Smith T.F."/>
            <person name="Spieth J."/>
            <person name="Stage D.E."/>
            <person name="Stark A."/>
            <person name="Stephan W."/>
            <person name="Strausberg R.L."/>
            <person name="Strempel S."/>
            <person name="Sturgill D."/>
            <person name="Sutton G."/>
            <person name="Sutton G.G."/>
            <person name="Tao W."/>
            <person name="Teichmann S."/>
            <person name="Tobari Y.N."/>
            <person name="Tomimura Y."/>
            <person name="Tsolas J.M."/>
            <person name="Valente V.L."/>
            <person name="Venter E."/>
            <person name="Venter J.C."/>
            <person name="Vicario S."/>
            <person name="Vieira F.G."/>
            <person name="Vilella A.J."/>
            <person name="Villasante A."/>
            <person name="Walenz B."/>
            <person name="Wang J."/>
            <person name="Wasserman M."/>
            <person name="Watts T."/>
            <person name="Wilson D."/>
            <person name="Wilson R.K."/>
            <person name="Wing R.A."/>
            <person name="Wolfner M.F."/>
            <person name="Wong A."/>
            <person name="Wong G.K."/>
            <person name="Wu C.I."/>
            <person name="Wu G."/>
            <person name="Yamamoto D."/>
            <person name="Yang H.P."/>
            <person name="Yang S.P."/>
            <person name="Yorke J.A."/>
            <person name="Yoshida K."/>
            <person name="Zdobnov E."/>
            <person name="Zhang P."/>
            <person name="Zhang Y."/>
            <person name="Zimin A.V."/>
            <person name="Baldwin J."/>
            <person name="Abdouelleil A."/>
            <person name="Abdulkadir J."/>
            <person name="Abebe A."/>
            <person name="Abera B."/>
            <person name="Abreu J."/>
            <person name="Acer S.C."/>
            <person name="Aftuck L."/>
            <person name="Alexander A."/>
            <person name="An P."/>
            <person name="Anderson E."/>
            <person name="Anderson S."/>
            <person name="Arachi H."/>
            <person name="Azer M."/>
            <person name="Bachantsang P."/>
            <person name="Barry A."/>
            <person name="Bayul T."/>
            <person name="Berlin A."/>
            <person name="Bessette D."/>
            <person name="Bloom T."/>
            <person name="Blye J."/>
            <person name="Boguslavskiy L."/>
            <person name="Bonnet C."/>
            <person name="Boukhgalter B."/>
            <person name="Bourzgui I."/>
            <person name="Brown A."/>
            <person name="Cahill P."/>
            <person name="Channer S."/>
            <person name="Cheshatsang Y."/>
            <person name="Chuda L."/>
            <person name="Citroen M."/>
            <person name="Collymore A."/>
            <person name="Cooke P."/>
            <person name="Costello M."/>
            <person name="D'Aco K."/>
            <person name="Daza R."/>
            <person name="De Haan G."/>
            <person name="DeGray S."/>
            <person name="DeMaso C."/>
            <person name="Dhargay N."/>
            <person name="Dooley K."/>
            <person name="Dooley E."/>
            <person name="Doricent M."/>
            <person name="Dorje P."/>
            <person name="Dorjee K."/>
            <person name="Dupes A."/>
            <person name="Elong R."/>
            <person name="Falk J."/>
            <person name="Farina A."/>
            <person name="Faro S."/>
            <person name="Ferguson D."/>
            <person name="Fisher S."/>
            <person name="Foley C.D."/>
            <person name="Franke A."/>
            <person name="Friedrich D."/>
            <person name="Gadbois L."/>
            <person name="Gearin G."/>
            <person name="Gearin C.R."/>
            <person name="Giannoukos G."/>
            <person name="Goode T."/>
            <person name="Graham J."/>
            <person name="Grandbois E."/>
            <person name="Grewal S."/>
            <person name="Gyaltsen K."/>
            <person name="Hafez N."/>
            <person name="Hagos B."/>
            <person name="Hall J."/>
            <person name="Henson C."/>
            <person name="Hollinger A."/>
            <person name="Honan T."/>
            <person name="Huard M.D."/>
            <person name="Hughes L."/>
            <person name="Hurhula B."/>
            <person name="Husby M.E."/>
            <person name="Kamat A."/>
            <person name="Kanga B."/>
            <person name="Kashin S."/>
            <person name="Khazanovich D."/>
            <person name="Kisner P."/>
            <person name="Lance K."/>
            <person name="Lara M."/>
            <person name="Lee W."/>
            <person name="Lennon N."/>
            <person name="Letendre F."/>
            <person name="LeVine R."/>
            <person name="Lipovsky A."/>
            <person name="Liu X."/>
            <person name="Liu J."/>
            <person name="Liu S."/>
            <person name="Lokyitsang T."/>
            <person name="Lokyitsang Y."/>
            <person name="Lubonja R."/>
            <person name="Lui A."/>
            <person name="MacDonald P."/>
            <person name="Magnisalis V."/>
            <person name="Maru K."/>
            <person name="Matthews C."/>
            <person name="McCusker W."/>
            <person name="McDonough S."/>
            <person name="Mehta T."/>
            <person name="Meldrim J."/>
            <person name="Meneus L."/>
            <person name="Mihai O."/>
            <person name="Mihalev A."/>
            <person name="Mihova T."/>
            <person name="Mittelman R."/>
            <person name="Mlenga V."/>
            <person name="Montmayeur A."/>
            <person name="Mulrain L."/>
            <person name="Navidi A."/>
            <person name="Naylor J."/>
            <person name="Negash T."/>
            <person name="Nguyen T."/>
            <person name="Nguyen N."/>
            <person name="Nicol R."/>
            <person name="Norbu C."/>
            <person name="Norbu N."/>
            <person name="Novod N."/>
            <person name="O'Neill B."/>
            <person name="Osman S."/>
            <person name="Markiewicz E."/>
            <person name="Oyono O.L."/>
            <person name="Patti C."/>
            <person name="Phunkhang P."/>
            <person name="Pierre F."/>
            <person name="Priest M."/>
            <person name="Raghuraman S."/>
            <person name="Rege F."/>
            <person name="Reyes R."/>
            <person name="Rise C."/>
            <person name="Rogov P."/>
            <person name="Ross K."/>
            <person name="Ryan E."/>
            <person name="Settipalli S."/>
            <person name="Shea T."/>
            <person name="Sherpa N."/>
            <person name="Shi L."/>
            <person name="Shih D."/>
            <person name="Sparrow T."/>
            <person name="Spaulding J."/>
            <person name="Stalker J."/>
            <person name="Stange-Thomann N."/>
            <person name="Stavropoulos S."/>
            <person name="Stone C."/>
            <person name="Strader C."/>
            <person name="Tesfaye S."/>
            <person name="Thomson T."/>
            <person name="Thoulutsang Y."/>
            <person name="Thoulutsang D."/>
            <person name="Topham K."/>
            <person name="Topping I."/>
            <person name="Tsamla T."/>
            <person name="Vassiliev H."/>
            <person name="Vo A."/>
            <person name="Wangchuk T."/>
            <person name="Wangdi T."/>
            <person name="Weiand M."/>
            <person name="Wilkinson J."/>
            <person name="Wilson A."/>
            <person name="Yadav S."/>
            <person name="Young G."/>
            <person name="Yu Q."/>
            <person name="Zembek L."/>
            <person name="Zhong D."/>
            <person name="Zimmer A."/>
            <person name="Zwirko Z."/>
            <person name="Jaffe D.B."/>
            <person name="Alvarez P."/>
            <person name="Brockman W."/>
            <person name="Butler J."/>
            <person name="Chin C."/>
            <person name="Gnerre S."/>
            <person name="Grabherr M."/>
            <person name="Kleber M."/>
            <person name="Mauceli E."/>
            <person name="MacCallum I."/>
        </authorList>
    </citation>
    <scope>NUCLEOTIDE SEQUENCE [LARGE SCALE GENOMIC DNA]</scope>
    <source>
        <strain evidence="4">Tucson 15010-1051.87</strain>
    </source>
</reference>
<dbReference type="AlphaFoldDB" id="B4LZ75"/>
<dbReference type="FunCoup" id="B4LZ75">
    <property type="interactions" value="733"/>
</dbReference>
<dbReference type="InterPro" id="IPR040044">
    <property type="entry name" value="SRR1L"/>
</dbReference>
<dbReference type="PANTHER" id="PTHR28626:SF3">
    <property type="entry name" value="SRR1-LIKE PROTEIN"/>
    <property type="match status" value="1"/>
</dbReference>
<proteinExistence type="inferred from homology"/>
<feature type="domain" description="SRR1-like" evidence="2">
    <location>
        <begin position="72"/>
        <end position="236"/>
    </location>
</feature>
<evidence type="ECO:0000256" key="1">
    <source>
        <dbReference type="ARBA" id="ARBA00009856"/>
    </source>
</evidence>
<dbReference type="STRING" id="7244.B4LZ75"/>
<comment type="similarity">
    <text evidence="1">Belongs to the SRR1 family.</text>
</comment>
<dbReference type="eggNOG" id="KOG3131">
    <property type="taxonomic scope" value="Eukaryota"/>
</dbReference>
<evidence type="ECO:0000313" key="4">
    <source>
        <dbReference type="Proteomes" id="UP000008792"/>
    </source>
</evidence>
<dbReference type="OMA" id="VVTRKKW"/>
<name>B4LZ75_DROVI</name>
<keyword evidence="4" id="KW-1185">Reference proteome</keyword>
<dbReference type="KEGG" id="dvi:6629652"/>
<dbReference type="PANTHER" id="PTHR28626">
    <property type="entry name" value="SRR1-LIKE PROTEIN"/>
    <property type="match status" value="1"/>
</dbReference>